<dbReference type="InterPro" id="IPR008880">
    <property type="entry name" value="Trigger_fac_C"/>
</dbReference>
<evidence type="ECO:0000256" key="6">
    <source>
        <dbReference type="ARBA" id="ARBA00023110"/>
    </source>
</evidence>
<gene>
    <name evidence="11" type="primary">tig</name>
    <name evidence="14" type="ORF">XhyaCFBP1156_06285</name>
</gene>
<evidence type="ECO:0000256" key="4">
    <source>
        <dbReference type="ARBA" id="ARBA00016902"/>
    </source>
</evidence>
<comment type="domain">
    <text evidence="11">Consists of 3 domains; the N-terminus binds the ribosome, the middle domain has PPIase activity, while the C-terminus has intrinsic chaperone activity on its own.</text>
</comment>
<sequence>MQASIETTGTLERRLTFTLPEERLETQIGGRLREVARTARIKGFRPGKIPPKVIEQRFGPQIRAEALDGLLRESFDSAVREHALRLAGNPRIDRADDNELQFVATFEVVPEFGDIDVAKLEVIRHTAEVTEADIEQMIENLRLQRRTWQSAGRAAQDGDLVTLETWSQAGDERLPAEGVEKGSSVIGSGAMFPAIEQGLVGLSKDEEKTLTVDFPADWRVPQFAGKQVQVHVKAVEVAAPVLPEVDKEFIKSFGVKSGDAEQFRKDIRINLERELKGALMNRLRREVGEQLIAAYASVEMPPRLVENEARSMLAQQVEQLRRSGRDPGQVPDDAHQGFVDAARKRVLVGLLVGEVARRHELRLDPKRVSETLRLIASTYEEPEQVIEMYRNDPQLMGGLQSRVMEEQVIDWIAERAQHTEQAMTFQEAIRQ</sequence>
<dbReference type="SUPFAM" id="SSF102735">
    <property type="entry name" value="Trigger factor ribosome-binding domain"/>
    <property type="match status" value="1"/>
</dbReference>
<protein>
    <recommendedName>
        <fullName evidence="4 11">Trigger factor</fullName>
        <shortName evidence="11">TF</shortName>
        <ecNumber evidence="3 11">5.2.1.8</ecNumber>
    </recommendedName>
    <alternativeName>
        <fullName evidence="10 11">PPIase</fullName>
    </alternativeName>
</protein>
<dbReference type="InterPro" id="IPR046357">
    <property type="entry name" value="PPIase_dom_sf"/>
</dbReference>
<feature type="domain" description="Trigger factor C-terminal" evidence="13">
    <location>
        <begin position="261"/>
        <end position="414"/>
    </location>
</feature>
<dbReference type="GO" id="GO:0043335">
    <property type="term" value="P:protein unfolding"/>
    <property type="evidence" value="ECO:0007669"/>
    <property type="project" value="TreeGrafter"/>
</dbReference>
<evidence type="ECO:0000256" key="11">
    <source>
        <dbReference type="HAMAP-Rule" id="MF_00303"/>
    </source>
</evidence>
<dbReference type="GO" id="GO:0005737">
    <property type="term" value="C:cytoplasm"/>
    <property type="evidence" value="ECO:0007669"/>
    <property type="project" value="UniProtKB-SubCell"/>
</dbReference>
<dbReference type="InterPro" id="IPR037041">
    <property type="entry name" value="Trigger_fac_C_sf"/>
</dbReference>
<comment type="caution">
    <text evidence="14">The sequence shown here is derived from an EMBL/GenBank/DDBJ whole genome shotgun (WGS) entry which is preliminary data.</text>
</comment>
<dbReference type="PIRSF" id="PIRSF003095">
    <property type="entry name" value="Trigger_factor"/>
    <property type="match status" value="1"/>
</dbReference>
<comment type="subcellular location">
    <subcellularLocation>
        <location evidence="11">Cytoplasm</location>
    </subcellularLocation>
    <text evidence="11">About half TF is bound to the ribosome near the polypeptide exit tunnel while the other half is free in the cytoplasm.</text>
</comment>
<dbReference type="InterPro" id="IPR027304">
    <property type="entry name" value="Trigger_fact/SurA_dom_sf"/>
</dbReference>
<dbReference type="SUPFAM" id="SSF54534">
    <property type="entry name" value="FKBP-like"/>
    <property type="match status" value="1"/>
</dbReference>
<keyword evidence="7 11" id="KW-0143">Chaperone</keyword>
<evidence type="ECO:0000256" key="2">
    <source>
        <dbReference type="ARBA" id="ARBA00005464"/>
    </source>
</evidence>
<dbReference type="Pfam" id="PF05697">
    <property type="entry name" value="Trigger_N"/>
    <property type="match status" value="1"/>
</dbReference>
<dbReference type="Pfam" id="PF05698">
    <property type="entry name" value="Trigger_C"/>
    <property type="match status" value="1"/>
</dbReference>
<dbReference type="OrthoDB" id="9767721at2"/>
<evidence type="ECO:0000256" key="8">
    <source>
        <dbReference type="ARBA" id="ARBA00023235"/>
    </source>
</evidence>
<proteinExistence type="inferred from homology"/>
<dbReference type="GO" id="GO:0051301">
    <property type="term" value="P:cell division"/>
    <property type="evidence" value="ECO:0007669"/>
    <property type="project" value="UniProtKB-KW"/>
</dbReference>
<dbReference type="GO" id="GO:0044183">
    <property type="term" value="F:protein folding chaperone"/>
    <property type="evidence" value="ECO:0007669"/>
    <property type="project" value="TreeGrafter"/>
</dbReference>
<dbReference type="InterPro" id="IPR036611">
    <property type="entry name" value="Trigger_fac_ribosome-bd_sf"/>
</dbReference>
<keyword evidence="8 11" id="KW-0413">Isomerase</keyword>
<dbReference type="EMBL" id="MDEG01000003">
    <property type="protein sequence ID" value="PPU98969.1"/>
    <property type="molecule type" value="Genomic_DNA"/>
</dbReference>
<dbReference type="RefSeq" id="WP_046980987.1">
    <property type="nucleotide sequence ID" value="NZ_CP043476.1"/>
</dbReference>
<dbReference type="PANTHER" id="PTHR30560:SF3">
    <property type="entry name" value="TRIGGER FACTOR-LIKE PROTEIN TIG, CHLOROPLASTIC"/>
    <property type="match status" value="1"/>
</dbReference>
<dbReference type="GO" id="GO:0015031">
    <property type="term" value="P:protein transport"/>
    <property type="evidence" value="ECO:0007669"/>
    <property type="project" value="UniProtKB-UniRule"/>
</dbReference>
<comment type="similarity">
    <text evidence="2 11">Belongs to the FKBP-type PPIase family. Tig subfamily.</text>
</comment>
<reference evidence="15" key="1">
    <citation type="submission" date="2016-08" db="EMBL/GenBank/DDBJ databases">
        <authorList>
            <person name="Merda D."/>
            <person name="Briand M."/>
            <person name="Taghouti G."/>
            <person name="Carrere S."/>
            <person name="Gouzy J."/>
            <person name="Portier P."/>
            <person name="Jacques M.-A."/>
            <person name="Fischer-Le Saux M."/>
        </authorList>
    </citation>
    <scope>NUCLEOTIDE SEQUENCE [LARGE SCALE GENOMIC DNA]</scope>
    <source>
        <strain evidence="15">CFBP1156</strain>
    </source>
</reference>
<evidence type="ECO:0000259" key="13">
    <source>
        <dbReference type="Pfam" id="PF05698"/>
    </source>
</evidence>
<dbReference type="SUPFAM" id="SSF109998">
    <property type="entry name" value="Triger factor/SurA peptide-binding domain-like"/>
    <property type="match status" value="1"/>
</dbReference>
<evidence type="ECO:0000256" key="3">
    <source>
        <dbReference type="ARBA" id="ARBA00013194"/>
    </source>
</evidence>
<keyword evidence="6 11" id="KW-0697">Rotamase</keyword>
<dbReference type="NCBIfam" id="TIGR00115">
    <property type="entry name" value="tig"/>
    <property type="match status" value="1"/>
</dbReference>
<comment type="function">
    <text evidence="11">Involved in protein export. Acts as a chaperone by maintaining the newly synthesized protein in an open conformation. Functions as a peptidyl-prolyl cis-trans isomerase.</text>
</comment>
<dbReference type="Gene3D" id="3.10.50.40">
    <property type="match status" value="1"/>
</dbReference>
<dbReference type="HAMAP" id="MF_00303">
    <property type="entry name" value="Trigger_factor_Tig"/>
    <property type="match status" value="1"/>
</dbReference>
<dbReference type="GO" id="GO:0051083">
    <property type="term" value="P:'de novo' cotranslational protein folding"/>
    <property type="evidence" value="ECO:0007669"/>
    <property type="project" value="TreeGrafter"/>
</dbReference>
<dbReference type="Proteomes" id="UP000238261">
    <property type="component" value="Unassembled WGS sequence"/>
</dbReference>
<dbReference type="Gene3D" id="1.10.3120.10">
    <property type="entry name" value="Trigger factor, C-terminal domain"/>
    <property type="match status" value="1"/>
</dbReference>
<dbReference type="GO" id="GO:0043022">
    <property type="term" value="F:ribosome binding"/>
    <property type="evidence" value="ECO:0007669"/>
    <property type="project" value="TreeGrafter"/>
</dbReference>
<keyword evidence="15" id="KW-1185">Reference proteome</keyword>
<dbReference type="GO" id="GO:0003755">
    <property type="term" value="F:peptidyl-prolyl cis-trans isomerase activity"/>
    <property type="evidence" value="ECO:0007669"/>
    <property type="project" value="UniProtKB-UniRule"/>
</dbReference>
<keyword evidence="9 11" id="KW-0131">Cell cycle</keyword>
<evidence type="ECO:0000256" key="10">
    <source>
        <dbReference type="ARBA" id="ARBA00029986"/>
    </source>
</evidence>
<accession>A0A2S7F0N1</accession>
<evidence type="ECO:0000259" key="12">
    <source>
        <dbReference type="Pfam" id="PF05697"/>
    </source>
</evidence>
<dbReference type="PANTHER" id="PTHR30560">
    <property type="entry name" value="TRIGGER FACTOR CHAPERONE AND PEPTIDYL-PROLYL CIS/TRANS ISOMERASE"/>
    <property type="match status" value="1"/>
</dbReference>
<evidence type="ECO:0000256" key="9">
    <source>
        <dbReference type="ARBA" id="ARBA00023306"/>
    </source>
</evidence>
<dbReference type="InterPro" id="IPR005215">
    <property type="entry name" value="Trig_fac"/>
</dbReference>
<dbReference type="InterPro" id="IPR008881">
    <property type="entry name" value="Trigger_fac_ribosome-bd_bac"/>
</dbReference>
<comment type="catalytic activity">
    <reaction evidence="1 11">
        <text>[protein]-peptidylproline (omega=180) = [protein]-peptidylproline (omega=0)</text>
        <dbReference type="Rhea" id="RHEA:16237"/>
        <dbReference type="Rhea" id="RHEA-COMP:10747"/>
        <dbReference type="Rhea" id="RHEA-COMP:10748"/>
        <dbReference type="ChEBI" id="CHEBI:83833"/>
        <dbReference type="ChEBI" id="CHEBI:83834"/>
        <dbReference type="EC" id="5.2.1.8"/>
    </reaction>
</comment>
<evidence type="ECO:0000313" key="14">
    <source>
        <dbReference type="EMBL" id="PPU98969.1"/>
    </source>
</evidence>
<keyword evidence="5 11" id="KW-0132">Cell division</keyword>
<evidence type="ECO:0000313" key="15">
    <source>
        <dbReference type="Proteomes" id="UP000238261"/>
    </source>
</evidence>
<dbReference type="EC" id="5.2.1.8" evidence="3 11"/>
<organism evidence="14 15">
    <name type="scientific">Xanthomonas hyacinthi</name>
    <dbReference type="NCBI Taxonomy" id="56455"/>
    <lineage>
        <taxon>Bacteria</taxon>
        <taxon>Pseudomonadati</taxon>
        <taxon>Pseudomonadota</taxon>
        <taxon>Gammaproteobacteria</taxon>
        <taxon>Lysobacterales</taxon>
        <taxon>Lysobacteraceae</taxon>
        <taxon>Xanthomonas</taxon>
    </lineage>
</organism>
<dbReference type="AlphaFoldDB" id="A0A2S7F0N1"/>
<evidence type="ECO:0000256" key="1">
    <source>
        <dbReference type="ARBA" id="ARBA00000971"/>
    </source>
</evidence>
<evidence type="ECO:0000256" key="7">
    <source>
        <dbReference type="ARBA" id="ARBA00023186"/>
    </source>
</evidence>
<keyword evidence="11" id="KW-0963">Cytoplasm</keyword>
<feature type="domain" description="Trigger factor ribosome-binding bacterial" evidence="12">
    <location>
        <begin position="1"/>
        <end position="141"/>
    </location>
</feature>
<evidence type="ECO:0000256" key="5">
    <source>
        <dbReference type="ARBA" id="ARBA00022618"/>
    </source>
</evidence>
<dbReference type="Gene3D" id="3.30.70.1050">
    <property type="entry name" value="Trigger factor ribosome-binding domain"/>
    <property type="match status" value="1"/>
</dbReference>
<name>A0A2S7F0N1_9XANT</name>